<evidence type="ECO:0000256" key="1">
    <source>
        <dbReference type="SAM" id="MobiDB-lite"/>
    </source>
</evidence>
<comment type="caution">
    <text evidence="3">The sequence shown here is derived from an EMBL/GenBank/DDBJ whole genome shotgun (WGS) entry which is preliminary data.</text>
</comment>
<accession>I3DYH5</accession>
<keyword evidence="2" id="KW-1133">Transmembrane helix</keyword>
<dbReference type="RefSeq" id="WP_004438984.1">
    <property type="nucleotide sequence ID" value="NZ_AFEU01000003.1"/>
</dbReference>
<gene>
    <name evidence="3" type="ORF">PB1_17104</name>
</gene>
<dbReference type="InterPro" id="IPR052928">
    <property type="entry name" value="Desiccation-related_membrane"/>
</dbReference>
<organism evidence="3 4">
    <name type="scientific">Bacillus methanolicus PB1</name>
    <dbReference type="NCBI Taxonomy" id="997296"/>
    <lineage>
        <taxon>Bacteria</taxon>
        <taxon>Bacillati</taxon>
        <taxon>Bacillota</taxon>
        <taxon>Bacilli</taxon>
        <taxon>Bacillales</taxon>
        <taxon>Bacillaceae</taxon>
        <taxon>Bacillus</taxon>
    </lineage>
</organism>
<keyword evidence="2" id="KW-0812">Transmembrane</keyword>
<dbReference type="AlphaFoldDB" id="I3DYH5"/>
<evidence type="ECO:0000256" key="2">
    <source>
        <dbReference type="SAM" id="Phobius"/>
    </source>
</evidence>
<dbReference type="STRING" id="997296.PB1_17104"/>
<dbReference type="PANTHER" id="PTHR35792">
    <property type="entry name" value="GENERAL STRESS PROTEIN"/>
    <property type="match status" value="1"/>
</dbReference>
<dbReference type="Pfam" id="PF12732">
    <property type="entry name" value="YtxH"/>
    <property type="match status" value="1"/>
</dbReference>
<dbReference type="PANTHER" id="PTHR35792:SF1">
    <property type="entry name" value="SLL0268 PROTEIN"/>
    <property type="match status" value="1"/>
</dbReference>
<feature type="transmembrane region" description="Helical" evidence="2">
    <location>
        <begin position="24"/>
        <end position="43"/>
    </location>
</feature>
<dbReference type="eggNOG" id="COG4980">
    <property type="taxonomic scope" value="Bacteria"/>
</dbReference>
<dbReference type="Proteomes" id="UP000010523">
    <property type="component" value="Unassembled WGS sequence"/>
</dbReference>
<keyword evidence="4" id="KW-1185">Reference proteome</keyword>
<dbReference type="InterPro" id="IPR024623">
    <property type="entry name" value="YtxH"/>
</dbReference>
<sequence>MVERDRKYNEMNERNDCSSGSKEFMIGAIIGGVIGAAAALFFAPKSGKELRSNLNKQVLVLKDKTGHFRDSALTKGNSLASAAKEKTVQLRDQAMTKGSELASVAKEKTSTLTGTITQHSANLLKKVKNMNTAKKDQEIREETAQETPSKTIIIDAPKSHGNWSDADIQQKLEETKKAFDEMERKLNQ</sequence>
<evidence type="ECO:0000313" key="4">
    <source>
        <dbReference type="Proteomes" id="UP000010523"/>
    </source>
</evidence>
<reference evidence="3 4" key="1">
    <citation type="journal article" date="2012" name="Appl. Environ. Microbiol.">
        <title>Genome Sequence of Thermotolerant Bacillus methanolicus: Features and Regulation Related to Methylotrophy and Production of L-Lysine and L-Glutamate from Methanol.</title>
        <authorList>
            <person name="Heggeset T.M."/>
            <person name="Krog A."/>
            <person name="Balzer S."/>
            <person name="Wentzel A."/>
            <person name="Ellingsen T.E."/>
            <person name="Brautaset T."/>
        </authorList>
    </citation>
    <scope>NUCLEOTIDE SEQUENCE [LARGE SCALE GENOMIC DNA]</scope>
    <source>
        <strain evidence="3 4">PB1</strain>
    </source>
</reference>
<evidence type="ECO:0000313" key="3">
    <source>
        <dbReference type="EMBL" id="EIJ79296.1"/>
    </source>
</evidence>
<evidence type="ECO:0008006" key="5">
    <source>
        <dbReference type="Google" id="ProtNLM"/>
    </source>
</evidence>
<protein>
    <recommendedName>
        <fullName evidence="5">General stress protein</fullName>
    </recommendedName>
</protein>
<proteinExistence type="predicted"/>
<feature type="region of interest" description="Disordered" evidence="1">
    <location>
        <begin position="135"/>
        <end position="163"/>
    </location>
</feature>
<dbReference type="OrthoDB" id="9810874at2"/>
<dbReference type="EMBL" id="AFEU01000003">
    <property type="protein sequence ID" value="EIJ79296.1"/>
    <property type="molecule type" value="Genomic_DNA"/>
</dbReference>
<name>I3DYH5_BACMT</name>
<keyword evidence="2" id="KW-0472">Membrane</keyword>
<dbReference type="PATRIC" id="fig|997296.3.peg.3600"/>